<evidence type="ECO:0000256" key="1">
    <source>
        <dbReference type="PROSITE-ProRule" id="PRU00042"/>
    </source>
</evidence>
<gene>
    <name evidence="3" type="ORF">BS50DRAFT_575007</name>
</gene>
<dbReference type="SUPFAM" id="SSF57667">
    <property type="entry name" value="beta-beta-alpha zinc fingers"/>
    <property type="match status" value="1"/>
</dbReference>
<name>A0A2T2NHE1_CORCC</name>
<keyword evidence="4" id="KW-1185">Reference proteome</keyword>
<keyword evidence="1" id="KW-0479">Metal-binding</keyword>
<dbReference type="InterPro" id="IPR036236">
    <property type="entry name" value="Znf_C2H2_sf"/>
</dbReference>
<reference evidence="3 4" key="1">
    <citation type="journal article" date="2018" name="Front. Microbiol.">
        <title>Genome-Wide Analysis of Corynespora cassiicola Leaf Fall Disease Putative Effectors.</title>
        <authorList>
            <person name="Lopez D."/>
            <person name="Ribeiro S."/>
            <person name="Label P."/>
            <person name="Fumanal B."/>
            <person name="Venisse J.S."/>
            <person name="Kohler A."/>
            <person name="de Oliveira R.R."/>
            <person name="Labutti K."/>
            <person name="Lipzen A."/>
            <person name="Lail K."/>
            <person name="Bauer D."/>
            <person name="Ohm R.A."/>
            <person name="Barry K.W."/>
            <person name="Spatafora J."/>
            <person name="Grigoriev I.V."/>
            <person name="Martin F.M."/>
            <person name="Pujade-Renaud V."/>
        </authorList>
    </citation>
    <scope>NUCLEOTIDE SEQUENCE [LARGE SCALE GENOMIC DNA]</scope>
    <source>
        <strain evidence="3 4">Philippines</strain>
    </source>
</reference>
<dbReference type="OrthoDB" id="3939438at2759"/>
<accession>A0A2T2NHE1</accession>
<dbReference type="AlphaFoldDB" id="A0A2T2NHE1"/>
<evidence type="ECO:0000259" key="2">
    <source>
        <dbReference type="PROSITE" id="PS50157"/>
    </source>
</evidence>
<dbReference type="SMART" id="SM00355">
    <property type="entry name" value="ZnF_C2H2"/>
    <property type="match status" value="4"/>
</dbReference>
<evidence type="ECO:0000313" key="3">
    <source>
        <dbReference type="EMBL" id="PSN64855.1"/>
    </source>
</evidence>
<dbReference type="EMBL" id="KZ678137">
    <property type="protein sequence ID" value="PSN64855.1"/>
    <property type="molecule type" value="Genomic_DNA"/>
</dbReference>
<proteinExistence type="predicted"/>
<keyword evidence="1" id="KW-0862">Zinc</keyword>
<dbReference type="Proteomes" id="UP000240883">
    <property type="component" value="Unassembled WGS sequence"/>
</dbReference>
<dbReference type="PROSITE" id="PS00028">
    <property type="entry name" value="ZINC_FINGER_C2H2_1"/>
    <property type="match status" value="1"/>
</dbReference>
<dbReference type="Gene3D" id="3.30.160.60">
    <property type="entry name" value="Classic Zinc Finger"/>
    <property type="match status" value="1"/>
</dbReference>
<feature type="domain" description="C2H2-type" evidence="2">
    <location>
        <begin position="4"/>
        <end position="33"/>
    </location>
</feature>
<dbReference type="InterPro" id="IPR013087">
    <property type="entry name" value="Znf_C2H2_type"/>
</dbReference>
<keyword evidence="1" id="KW-0863">Zinc-finger</keyword>
<sequence>MELIKCDSPKCEKTFKRKSELRRHQLSHSEARYSCPAIDCNRKGKNGFHREDKLIDHVTQGHDDEGYFSCVRCPNRSFLRDTFAVHTANNHSNHLTSDGLLINQYRTCPIPRCSFRINVGRTGKGNLDELPQHFIDKHDLKGRRMYAQSIKNRGYDPETAEIVCPLCVHHPGFKTHFEFYHHFLETHNDGITPNELDAKSCFEKGEFTRHAVYSFGASSWQPWRPWRFWGYNESPESLPREIYEHRRTLLSLWPAFIYHPVWADLK</sequence>
<evidence type="ECO:0000313" key="4">
    <source>
        <dbReference type="Proteomes" id="UP000240883"/>
    </source>
</evidence>
<protein>
    <recommendedName>
        <fullName evidence="2">C2H2-type domain-containing protein</fullName>
    </recommendedName>
</protein>
<dbReference type="PROSITE" id="PS50157">
    <property type="entry name" value="ZINC_FINGER_C2H2_2"/>
    <property type="match status" value="1"/>
</dbReference>
<dbReference type="GO" id="GO:0008270">
    <property type="term" value="F:zinc ion binding"/>
    <property type="evidence" value="ECO:0007669"/>
    <property type="project" value="UniProtKB-KW"/>
</dbReference>
<organism evidence="3 4">
    <name type="scientific">Corynespora cassiicola Philippines</name>
    <dbReference type="NCBI Taxonomy" id="1448308"/>
    <lineage>
        <taxon>Eukaryota</taxon>
        <taxon>Fungi</taxon>
        <taxon>Dikarya</taxon>
        <taxon>Ascomycota</taxon>
        <taxon>Pezizomycotina</taxon>
        <taxon>Dothideomycetes</taxon>
        <taxon>Pleosporomycetidae</taxon>
        <taxon>Pleosporales</taxon>
        <taxon>Corynesporascaceae</taxon>
        <taxon>Corynespora</taxon>
    </lineage>
</organism>